<dbReference type="OrthoDB" id="1661761at2"/>
<dbReference type="AlphaFoldDB" id="A0A1I6L1V2"/>
<dbReference type="STRING" id="37658.SAMN05661086_03001"/>
<evidence type="ECO:0008006" key="3">
    <source>
        <dbReference type="Google" id="ProtNLM"/>
    </source>
</evidence>
<gene>
    <name evidence="1" type="ORF">SAMN05661086_03001</name>
</gene>
<dbReference type="Proteomes" id="UP000199659">
    <property type="component" value="Unassembled WGS sequence"/>
</dbReference>
<dbReference type="RefSeq" id="WP_092562432.1">
    <property type="nucleotide sequence ID" value="NZ_FOYZ01000012.1"/>
</dbReference>
<organism evidence="1 2">
    <name type="scientific">Anaeromicropila populeti</name>
    <dbReference type="NCBI Taxonomy" id="37658"/>
    <lineage>
        <taxon>Bacteria</taxon>
        <taxon>Bacillati</taxon>
        <taxon>Bacillota</taxon>
        <taxon>Clostridia</taxon>
        <taxon>Lachnospirales</taxon>
        <taxon>Lachnospiraceae</taxon>
        <taxon>Anaeromicropila</taxon>
    </lineage>
</organism>
<name>A0A1I6L1V2_9FIRM</name>
<evidence type="ECO:0000313" key="1">
    <source>
        <dbReference type="EMBL" id="SFR97449.1"/>
    </source>
</evidence>
<dbReference type="EMBL" id="FOYZ01000012">
    <property type="protein sequence ID" value="SFR97449.1"/>
    <property type="molecule type" value="Genomic_DNA"/>
</dbReference>
<keyword evidence="2" id="KW-1185">Reference proteome</keyword>
<reference evidence="1 2" key="1">
    <citation type="submission" date="2016-10" db="EMBL/GenBank/DDBJ databases">
        <authorList>
            <person name="de Groot N.N."/>
        </authorList>
    </citation>
    <scope>NUCLEOTIDE SEQUENCE [LARGE SCALE GENOMIC DNA]</scope>
    <source>
        <strain evidence="1 2">743A</strain>
    </source>
</reference>
<accession>A0A1I6L1V2</accession>
<sequence>MKEVIKNKLNKIQDLDERRLLKDILNYSFSELIDYTDNSYNYLVNQVFKQINADSSDHIIFTTICDIDEYDPIDSFMYPVYPEDEKSTVKSSTDMLEELKINGQCTLGQIFLQCDYLKISELLKSKRIFKGTISTESGTYEAEFRLQKCTKYLEQIRSLYFDYIANGLEWHTINAPFIYKFVDVVILKCSNIPADETVQKYKIALEDYEPYGFYDVIPLWNLESTQLQSTNFPIPVRDNIHYQHKISLSVPDTAYNYVVQFGEDNKYDGYCIRDTESVSIILNLDNIDYWPVYYIKDKDPEVVYDYKYPVMSNGTNGSFMVRYAQKELKIIRTKSELIRRILAYDASSVLKVTNVEILEDLIDMEEETYTMNPFIEEDIRKDSSKKILLVECTTTDYNYLTRDILSFIMSEMQRYFPEYKCVGKLRI</sequence>
<proteinExistence type="predicted"/>
<protein>
    <recommendedName>
        <fullName evidence="3">Normocyte-binding protein</fullName>
    </recommendedName>
</protein>
<evidence type="ECO:0000313" key="2">
    <source>
        <dbReference type="Proteomes" id="UP000199659"/>
    </source>
</evidence>